<keyword evidence="2" id="KW-1185">Reference proteome</keyword>
<proteinExistence type="predicted"/>
<sequence length="72" mass="7572">MGLSRLCTLLGTSTKPVSSPTSNTPTPSYTITFPSIVPLSPTLVAESVFHPQSLSLPRNASSLAILPPHPMQ</sequence>
<dbReference type="Proteomes" id="UP001157502">
    <property type="component" value="Chromosome 25"/>
</dbReference>
<accession>A0ACC2FN40</accession>
<dbReference type="EMBL" id="CM055752">
    <property type="protein sequence ID" value="KAJ7992774.1"/>
    <property type="molecule type" value="Genomic_DNA"/>
</dbReference>
<protein>
    <submittedName>
        <fullName evidence="1">Uncharacterized protein</fullName>
    </submittedName>
</protein>
<name>A0ACC2FN40_DALPE</name>
<reference evidence="1" key="1">
    <citation type="submission" date="2021-05" db="EMBL/GenBank/DDBJ databases">
        <authorList>
            <person name="Pan Q."/>
            <person name="Jouanno E."/>
            <person name="Zahm M."/>
            <person name="Klopp C."/>
            <person name="Cabau C."/>
            <person name="Louis A."/>
            <person name="Berthelot C."/>
            <person name="Parey E."/>
            <person name="Roest Crollius H."/>
            <person name="Montfort J."/>
            <person name="Robinson-Rechavi M."/>
            <person name="Bouchez O."/>
            <person name="Lampietro C."/>
            <person name="Lopez Roques C."/>
            <person name="Donnadieu C."/>
            <person name="Postlethwait J."/>
            <person name="Bobe J."/>
            <person name="Dillon D."/>
            <person name="Chandos A."/>
            <person name="von Hippel F."/>
            <person name="Guiguen Y."/>
        </authorList>
    </citation>
    <scope>NUCLEOTIDE SEQUENCE</scope>
    <source>
        <strain evidence="1">YG-Jan2019</strain>
    </source>
</reference>
<comment type="caution">
    <text evidence="1">The sequence shown here is derived from an EMBL/GenBank/DDBJ whole genome shotgun (WGS) entry which is preliminary data.</text>
</comment>
<evidence type="ECO:0000313" key="1">
    <source>
        <dbReference type="EMBL" id="KAJ7992774.1"/>
    </source>
</evidence>
<gene>
    <name evidence="1" type="ORF">DPEC_G00282190</name>
</gene>
<organism evidence="1 2">
    <name type="scientific">Dallia pectoralis</name>
    <name type="common">Alaska blackfish</name>
    <dbReference type="NCBI Taxonomy" id="75939"/>
    <lineage>
        <taxon>Eukaryota</taxon>
        <taxon>Metazoa</taxon>
        <taxon>Chordata</taxon>
        <taxon>Craniata</taxon>
        <taxon>Vertebrata</taxon>
        <taxon>Euteleostomi</taxon>
        <taxon>Actinopterygii</taxon>
        <taxon>Neopterygii</taxon>
        <taxon>Teleostei</taxon>
        <taxon>Protacanthopterygii</taxon>
        <taxon>Esociformes</taxon>
        <taxon>Umbridae</taxon>
        <taxon>Dallia</taxon>
    </lineage>
</organism>
<evidence type="ECO:0000313" key="2">
    <source>
        <dbReference type="Proteomes" id="UP001157502"/>
    </source>
</evidence>